<dbReference type="Proteomes" id="UP000001635">
    <property type="component" value="Chromosome"/>
</dbReference>
<dbReference type="OrthoDB" id="9793451at2"/>
<dbReference type="Pfam" id="PF12833">
    <property type="entry name" value="HTH_18"/>
    <property type="match status" value="1"/>
</dbReference>
<evidence type="ECO:0000256" key="1">
    <source>
        <dbReference type="ARBA" id="ARBA00023015"/>
    </source>
</evidence>
<gene>
    <name evidence="5" type="ordered locus">Cycma_1405</name>
</gene>
<name>G0J2A0_CYCMS</name>
<dbReference type="HOGENOM" id="CLU_000445_88_2_10"/>
<dbReference type="GO" id="GO:0043565">
    <property type="term" value="F:sequence-specific DNA binding"/>
    <property type="evidence" value="ECO:0007669"/>
    <property type="project" value="InterPro"/>
</dbReference>
<dbReference type="GO" id="GO:0003700">
    <property type="term" value="F:DNA-binding transcription factor activity"/>
    <property type="evidence" value="ECO:0007669"/>
    <property type="project" value="InterPro"/>
</dbReference>
<dbReference type="PRINTS" id="PR00032">
    <property type="entry name" value="HTHARAC"/>
</dbReference>
<evidence type="ECO:0000313" key="5">
    <source>
        <dbReference type="EMBL" id="AEL25174.1"/>
    </source>
</evidence>
<organism evidence="5 6">
    <name type="scientific">Cyclobacterium marinum (strain ATCC 25205 / DSM 745 / LMG 13164 / NCIMB 1802)</name>
    <name type="common">Flectobacillus marinus</name>
    <dbReference type="NCBI Taxonomy" id="880070"/>
    <lineage>
        <taxon>Bacteria</taxon>
        <taxon>Pseudomonadati</taxon>
        <taxon>Bacteroidota</taxon>
        <taxon>Cytophagia</taxon>
        <taxon>Cytophagales</taxon>
        <taxon>Cyclobacteriaceae</taxon>
        <taxon>Cyclobacterium</taxon>
    </lineage>
</organism>
<dbReference type="InterPro" id="IPR018060">
    <property type="entry name" value="HTH_AraC"/>
</dbReference>
<evidence type="ECO:0000259" key="4">
    <source>
        <dbReference type="PROSITE" id="PS01124"/>
    </source>
</evidence>
<dbReference type="AlphaFoldDB" id="G0J2A0"/>
<dbReference type="RefSeq" id="WP_014019471.1">
    <property type="nucleotide sequence ID" value="NC_015914.1"/>
</dbReference>
<evidence type="ECO:0000313" key="6">
    <source>
        <dbReference type="Proteomes" id="UP000001635"/>
    </source>
</evidence>
<dbReference type="InterPro" id="IPR009057">
    <property type="entry name" value="Homeodomain-like_sf"/>
</dbReference>
<proteinExistence type="predicted"/>
<evidence type="ECO:0000256" key="3">
    <source>
        <dbReference type="ARBA" id="ARBA00023163"/>
    </source>
</evidence>
<dbReference type="Gene3D" id="1.10.10.60">
    <property type="entry name" value="Homeodomain-like"/>
    <property type="match status" value="1"/>
</dbReference>
<evidence type="ECO:0000256" key="2">
    <source>
        <dbReference type="ARBA" id="ARBA00023125"/>
    </source>
</evidence>
<dbReference type="EMBL" id="CP002955">
    <property type="protein sequence ID" value="AEL25174.1"/>
    <property type="molecule type" value="Genomic_DNA"/>
</dbReference>
<dbReference type="InterPro" id="IPR020449">
    <property type="entry name" value="Tscrpt_reg_AraC-type_HTH"/>
</dbReference>
<keyword evidence="2" id="KW-0238">DNA-binding</keyword>
<accession>G0J2A0</accession>
<dbReference type="PANTHER" id="PTHR43280">
    <property type="entry name" value="ARAC-FAMILY TRANSCRIPTIONAL REGULATOR"/>
    <property type="match status" value="1"/>
</dbReference>
<feature type="domain" description="HTH araC/xylS-type" evidence="4">
    <location>
        <begin position="154"/>
        <end position="252"/>
    </location>
</feature>
<dbReference type="PROSITE" id="PS01124">
    <property type="entry name" value="HTH_ARAC_FAMILY_2"/>
    <property type="match status" value="1"/>
</dbReference>
<dbReference type="KEGG" id="cmr:Cycma_1405"/>
<dbReference type="PANTHER" id="PTHR43280:SF32">
    <property type="entry name" value="TRANSCRIPTIONAL REGULATORY PROTEIN"/>
    <property type="match status" value="1"/>
</dbReference>
<sequence length="253" mass="29991">MSKHVWNTKIQIIQQFDNSTEMLSDNSMGIYFEFNSEALLIVHFKPLNEVFECKIFNDNKGVLINFERDLIDEDDIEYALDVMSIFNKYPQFHIREIHQINQLQQLIGLLKEEFFNEKASYVMLKTLLKLLLLHLIRYQNDELLEQDLNQKRVFQFLELMETNFIKETNTDYYANQIGISSKRLNQILKEKLNLTAKQIIQQRQITESKRELVKGEITTKELAFHLGFDSLSSFSRFFKKKVGISPSDFKTQN</sequence>
<dbReference type="eggNOG" id="COG2207">
    <property type="taxonomic scope" value="Bacteria"/>
</dbReference>
<dbReference type="SMART" id="SM00342">
    <property type="entry name" value="HTH_ARAC"/>
    <property type="match status" value="1"/>
</dbReference>
<keyword evidence="6" id="KW-1185">Reference proteome</keyword>
<reference evidence="6" key="1">
    <citation type="submission" date="2011-07" db="EMBL/GenBank/DDBJ databases">
        <title>The complete genome of Cyclobacterium marinum DSM 745.</title>
        <authorList>
            <person name="Lucas S."/>
            <person name="Han J."/>
            <person name="Lapidus A."/>
            <person name="Bruce D."/>
            <person name="Goodwin L."/>
            <person name="Pitluck S."/>
            <person name="Peters L."/>
            <person name="Kyrpides N."/>
            <person name="Mavromatis K."/>
            <person name="Ivanova N."/>
            <person name="Ovchinnikova G."/>
            <person name="Chertkov O."/>
            <person name="Detter J.C."/>
            <person name="Tapia R."/>
            <person name="Han C."/>
            <person name="Land M."/>
            <person name="Hauser L."/>
            <person name="Markowitz V."/>
            <person name="Cheng J.-F."/>
            <person name="Hugenholtz P."/>
            <person name="Woyke T."/>
            <person name="Wu D."/>
            <person name="Tindall B."/>
            <person name="Schuetze A."/>
            <person name="Brambilla E."/>
            <person name="Klenk H.-P."/>
            <person name="Eisen J.A."/>
        </authorList>
    </citation>
    <scope>NUCLEOTIDE SEQUENCE [LARGE SCALE GENOMIC DNA]</scope>
    <source>
        <strain evidence="6">ATCC 25205 / DSM 745 / LMG 13164 / NCIMB 1802</strain>
    </source>
</reference>
<dbReference type="STRING" id="880070.Cycma_1405"/>
<keyword evidence="1" id="KW-0805">Transcription regulation</keyword>
<dbReference type="SUPFAM" id="SSF46689">
    <property type="entry name" value="Homeodomain-like"/>
    <property type="match status" value="1"/>
</dbReference>
<protein>
    <submittedName>
        <fullName evidence="5">Transcriptional regulator, AraC family</fullName>
    </submittedName>
</protein>
<keyword evidence="3" id="KW-0804">Transcription</keyword>